<accession>A0A7S0KIA2</accession>
<dbReference type="Pfam" id="PF00581">
    <property type="entry name" value="Rhodanese"/>
    <property type="match status" value="1"/>
</dbReference>
<evidence type="ECO:0000313" key="5">
    <source>
        <dbReference type="EMBL" id="CAD8580281.1"/>
    </source>
</evidence>
<dbReference type="InterPro" id="IPR035985">
    <property type="entry name" value="Ubiquitin-activating_enz"/>
</dbReference>
<feature type="domain" description="Rhodanese" evidence="4">
    <location>
        <begin position="360"/>
        <end position="458"/>
    </location>
</feature>
<dbReference type="InterPro" id="IPR001763">
    <property type="entry name" value="Rhodanese-like_dom"/>
</dbReference>
<dbReference type="AlphaFoldDB" id="A0A7S0KIA2"/>
<dbReference type="FunFam" id="3.40.50.720:FF:000033">
    <property type="entry name" value="Adenylyltransferase and sulfurtransferase MOCS3"/>
    <property type="match status" value="1"/>
</dbReference>
<dbReference type="InterPro" id="IPR000594">
    <property type="entry name" value="ThiF_NAD_FAD-bd"/>
</dbReference>
<dbReference type="PANTHER" id="PTHR10953">
    <property type="entry name" value="UBIQUITIN-ACTIVATING ENZYME E1"/>
    <property type="match status" value="1"/>
</dbReference>
<dbReference type="GO" id="GO:0005524">
    <property type="term" value="F:ATP binding"/>
    <property type="evidence" value="ECO:0007669"/>
    <property type="project" value="UniProtKB-KW"/>
</dbReference>
<dbReference type="CDD" id="cd00757">
    <property type="entry name" value="ThiF_MoeB_HesA_family"/>
    <property type="match status" value="1"/>
</dbReference>
<dbReference type="PROSITE" id="PS50206">
    <property type="entry name" value="RHODANESE_3"/>
    <property type="match status" value="1"/>
</dbReference>
<dbReference type="GO" id="GO:0016779">
    <property type="term" value="F:nucleotidyltransferase activity"/>
    <property type="evidence" value="ECO:0007669"/>
    <property type="project" value="TreeGrafter"/>
</dbReference>
<dbReference type="InterPro" id="IPR036873">
    <property type="entry name" value="Rhodanese-like_dom_sf"/>
</dbReference>
<reference evidence="5" key="1">
    <citation type="submission" date="2021-01" db="EMBL/GenBank/DDBJ databases">
        <authorList>
            <person name="Corre E."/>
            <person name="Pelletier E."/>
            <person name="Niang G."/>
            <person name="Scheremetjew M."/>
            <person name="Finn R."/>
            <person name="Kale V."/>
            <person name="Holt S."/>
            <person name="Cochrane G."/>
            <person name="Meng A."/>
            <person name="Brown T."/>
            <person name="Cohen L."/>
        </authorList>
    </citation>
    <scope>NUCLEOTIDE SEQUENCE</scope>
    <source>
        <strain evidence="5">Clade-D-RCC2572</strain>
    </source>
</reference>
<dbReference type="GO" id="GO:0042292">
    <property type="term" value="F:URM1 activating enzyme activity"/>
    <property type="evidence" value="ECO:0007669"/>
    <property type="project" value="TreeGrafter"/>
</dbReference>
<dbReference type="SUPFAM" id="SSF52821">
    <property type="entry name" value="Rhodanese/Cell cycle control phosphatase"/>
    <property type="match status" value="1"/>
</dbReference>
<dbReference type="GO" id="GO:0005737">
    <property type="term" value="C:cytoplasm"/>
    <property type="evidence" value="ECO:0007669"/>
    <property type="project" value="TreeGrafter"/>
</dbReference>
<dbReference type="SUPFAM" id="SSF69572">
    <property type="entry name" value="Activating enzymes of the ubiquitin-like proteins"/>
    <property type="match status" value="1"/>
</dbReference>
<evidence type="ECO:0000256" key="3">
    <source>
        <dbReference type="ARBA" id="ARBA00022840"/>
    </source>
</evidence>
<keyword evidence="2" id="KW-0547">Nucleotide-binding</keyword>
<gene>
    <name evidence="5" type="ORF">OMED0929_LOCUS2717</name>
</gene>
<dbReference type="Gene3D" id="3.40.50.720">
    <property type="entry name" value="NAD(P)-binding Rossmann-like Domain"/>
    <property type="match status" value="1"/>
</dbReference>
<dbReference type="InterPro" id="IPR045886">
    <property type="entry name" value="ThiF/MoeB/HesA"/>
</dbReference>
<proteinExistence type="predicted"/>
<dbReference type="SMART" id="SM00450">
    <property type="entry name" value="RHOD"/>
    <property type="match status" value="1"/>
</dbReference>
<keyword evidence="1" id="KW-0808">Transferase</keyword>
<evidence type="ECO:0000256" key="1">
    <source>
        <dbReference type="ARBA" id="ARBA00022679"/>
    </source>
</evidence>
<dbReference type="GO" id="GO:0004792">
    <property type="term" value="F:thiosulfate-cyanide sulfurtransferase activity"/>
    <property type="evidence" value="ECO:0007669"/>
    <property type="project" value="TreeGrafter"/>
</dbReference>
<name>A0A7S0KIA2_9CHLO</name>
<dbReference type="PANTHER" id="PTHR10953:SF102">
    <property type="entry name" value="ADENYLYLTRANSFERASE AND SULFURTRANSFERASE MOCS3"/>
    <property type="match status" value="1"/>
</dbReference>
<evidence type="ECO:0000256" key="2">
    <source>
        <dbReference type="ARBA" id="ARBA00022741"/>
    </source>
</evidence>
<dbReference type="Pfam" id="PF00899">
    <property type="entry name" value="ThiF"/>
    <property type="match status" value="1"/>
</dbReference>
<keyword evidence="3" id="KW-0067">ATP-binding</keyword>
<evidence type="ECO:0000259" key="4">
    <source>
        <dbReference type="PROSITE" id="PS50206"/>
    </source>
</evidence>
<dbReference type="Gene3D" id="3.40.250.10">
    <property type="entry name" value="Rhodanese-like domain"/>
    <property type="match status" value="1"/>
</dbReference>
<sequence>MYADADARPRTTWTSSALADALTRDARAVERYSRHLVLQPHGAQLQRALSRARVLVVGAGGLGCPTAMYLASSGVGVVGVCDGDVVELSNLHRQIGHGVARVGELKCASLKSTLEALNDGVHIVTHACFVTPENVVDLIREYDVVCDCTDNPRTRYMLSDACAGTTTPLVSAAAVGFEGQLSVYCAKREVVDDSVVRHTPAPCYRCVFPTPPAAGDRGTCGASGVLGVVPGVMGTLQALEATKTIAGIGESMCGKLLVFDSMSARPTTTLNVATERNPKCVRCGDAHFDVAKYDYDAFLSTPCPTAFVARDDDRIARGGLDVHAALPHGPGASINAEMQASGPWTRVTPREFDARAFDCVVDVRPSRLYDVAHLEGSISIPIDALDGDTARAVLEKYIHANDDDEPIRKSVCFVCAGGNNSQRAADWFAQTETGKRARVYDLCGGLAAWRREVDATFPQLS</sequence>
<dbReference type="EMBL" id="HBEW01003302">
    <property type="protein sequence ID" value="CAD8580281.1"/>
    <property type="molecule type" value="Transcribed_RNA"/>
</dbReference>
<organism evidence="5">
    <name type="scientific">Ostreococcus mediterraneus</name>
    <dbReference type="NCBI Taxonomy" id="1486918"/>
    <lineage>
        <taxon>Eukaryota</taxon>
        <taxon>Viridiplantae</taxon>
        <taxon>Chlorophyta</taxon>
        <taxon>Mamiellophyceae</taxon>
        <taxon>Mamiellales</taxon>
        <taxon>Bathycoccaceae</taxon>
        <taxon>Ostreococcus</taxon>
    </lineage>
</organism>
<protein>
    <recommendedName>
        <fullName evidence="4">Rhodanese domain-containing protein</fullName>
    </recommendedName>
</protein>